<evidence type="ECO:0000256" key="1">
    <source>
        <dbReference type="SAM" id="Phobius"/>
    </source>
</evidence>
<accession>A0ABY9TPK0</accession>
<evidence type="ECO:0000313" key="2">
    <source>
        <dbReference type="EMBL" id="WNC70243.1"/>
    </source>
</evidence>
<dbReference type="InterPro" id="IPR025489">
    <property type="entry name" value="DUF4381"/>
</dbReference>
<dbReference type="RefSeq" id="WP_348389384.1">
    <property type="nucleotide sequence ID" value="NZ_CP134146.1"/>
</dbReference>
<keyword evidence="1" id="KW-0472">Membrane</keyword>
<gene>
    <name evidence="2" type="ORF">RI845_08905</name>
</gene>
<dbReference type="Pfam" id="PF14316">
    <property type="entry name" value="DUF4381"/>
    <property type="match status" value="1"/>
</dbReference>
<reference evidence="3" key="1">
    <citation type="submission" date="2023-09" db="EMBL/GenBank/DDBJ databases">
        <authorList>
            <person name="Li S."/>
            <person name="Li X."/>
            <person name="Zhang C."/>
            <person name="Zhao Z."/>
        </authorList>
    </citation>
    <scope>NUCLEOTIDE SEQUENCE [LARGE SCALE GENOMIC DNA]</scope>
    <source>
        <strain evidence="3">SQ345</strain>
    </source>
</reference>
<protein>
    <submittedName>
        <fullName evidence="2">DUF4381 domain-containing protein</fullName>
    </submittedName>
</protein>
<evidence type="ECO:0000313" key="3">
    <source>
        <dbReference type="Proteomes" id="UP001248581"/>
    </source>
</evidence>
<dbReference type="Proteomes" id="UP001248581">
    <property type="component" value="Chromosome"/>
</dbReference>
<keyword evidence="1" id="KW-1133">Transmembrane helix</keyword>
<sequence length="168" mass="19837">MQTQASNSFTPKNGNPMVEEFIEVSRPENISWWPETLGWQILLFLFVLFICYRFYRVFKHYMDNAYRRWANLQLSLLTQSTEDLQKLPILLKKTAIYAYKRESVAELTGLALETWLDQECSQTEFSKTPISGLLNHLAYSPTPELTTMQFNELKQQISQWIKYHQGEL</sequence>
<proteinExistence type="predicted"/>
<name>A0ABY9TPK0_9GAMM</name>
<organism evidence="2 3">
    <name type="scientific">Thalassotalea nanhaiensis</name>
    <dbReference type="NCBI Taxonomy" id="3065648"/>
    <lineage>
        <taxon>Bacteria</taxon>
        <taxon>Pseudomonadati</taxon>
        <taxon>Pseudomonadota</taxon>
        <taxon>Gammaproteobacteria</taxon>
        <taxon>Alteromonadales</taxon>
        <taxon>Colwelliaceae</taxon>
        <taxon>Thalassotalea</taxon>
    </lineage>
</organism>
<keyword evidence="3" id="KW-1185">Reference proteome</keyword>
<feature type="transmembrane region" description="Helical" evidence="1">
    <location>
        <begin position="37"/>
        <end position="55"/>
    </location>
</feature>
<keyword evidence="1" id="KW-0812">Transmembrane</keyword>
<dbReference type="EMBL" id="CP134146">
    <property type="protein sequence ID" value="WNC70243.1"/>
    <property type="molecule type" value="Genomic_DNA"/>
</dbReference>